<protein>
    <recommendedName>
        <fullName evidence="3">Recombinase domain-containing protein</fullName>
    </recommendedName>
</protein>
<dbReference type="SUPFAM" id="SSF53041">
    <property type="entry name" value="Resolvase-like"/>
    <property type="match status" value="1"/>
</dbReference>
<dbReference type="CDD" id="cd00338">
    <property type="entry name" value="Ser_Recombinase"/>
    <property type="match status" value="1"/>
</dbReference>
<accession>A0A386ZCN4</accession>
<keyword evidence="2" id="KW-0233">DNA recombination</keyword>
<dbReference type="Gene3D" id="3.90.1750.20">
    <property type="entry name" value="Putative Large Serine Recombinase, Chain B, Domain 2"/>
    <property type="match status" value="1"/>
</dbReference>
<dbReference type="GO" id="GO:0003677">
    <property type="term" value="F:DNA binding"/>
    <property type="evidence" value="ECO:0007669"/>
    <property type="project" value="UniProtKB-KW"/>
</dbReference>
<feature type="domain" description="Recombinase" evidence="3">
    <location>
        <begin position="165"/>
        <end position="300"/>
    </location>
</feature>
<dbReference type="Pfam" id="PF07508">
    <property type="entry name" value="Recombinase"/>
    <property type="match status" value="1"/>
</dbReference>
<dbReference type="OrthoDB" id="4367319at2"/>
<dbReference type="PANTHER" id="PTHR30461:SF2">
    <property type="entry name" value="SERINE RECOMBINASE PINE-RELATED"/>
    <property type="match status" value="1"/>
</dbReference>
<organism evidence="4 5">
    <name type="scientific">Nocardia yunnanensis</name>
    <dbReference type="NCBI Taxonomy" id="2382165"/>
    <lineage>
        <taxon>Bacteria</taxon>
        <taxon>Bacillati</taxon>
        <taxon>Actinomycetota</taxon>
        <taxon>Actinomycetes</taxon>
        <taxon>Mycobacteriales</taxon>
        <taxon>Nocardiaceae</taxon>
        <taxon>Nocardia</taxon>
    </lineage>
</organism>
<dbReference type="EMBL" id="CP032568">
    <property type="protein sequence ID" value="AYF75266.1"/>
    <property type="molecule type" value="Genomic_DNA"/>
</dbReference>
<keyword evidence="5" id="KW-1185">Reference proteome</keyword>
<dbReference type="InterPro" id="IPR025827">
    <property type="entry name" value="Zn_ribbon_recom_dom"/>
</dbReference>
<evidence type="ECO:0000256" key="2">
    <source>
        <dbReference type="ARBA" id="ARBA00023172"/>
    </source>
</evidence>
<dbReference type="SMART" id="SM00857">
    <property type="entry name" value="Resolvase"/>
    <property type="match status" value="1"/>
</dbReference>
<evidence type="ECO:0000259" key="3">
    <source>
        <dbReference type="PROSITE" id="PS51737"/>
    </source>
</evidence>
<dbReference type="InterPro" id="IPR038109">
    <property type="entry name" value="DNA_bind_recomb_sf"/>
</dbReference>
<dbReference type="RefSeq" id="WP_120737602.1">
    <property type="nucleotide sequence ID" value="NZ_CP032568.1"/>
</dbReference>
<evidence type="ECO:0000313" key="4">
    <source>
        <dbReference type="EMBL" id="AYF75266.1"/>
    </source>
</evidence>
<dbReference type="Gene3D" id="3.40.50.1390">
    <property type="entry name" value="Resolvase, N-terminal catalytic domain"/>
    <property type="match status" value="1"/>
</dbReference>
<dbReference type="Proteomes" id="UP000267164">
    <property type="component" value="Chromosome"/>
</dbReference>
<dbReference type="Pfam" id="PF00239">
    <property type="entry name" value="Resolvase"/>
    <property type="match status" value="1"/>
</dbReference>
<dbReference type="InterPro" id="IPR036162">
    <property type="entry name" value="Resolvase-like_N_sf"/>
</dbReference>
<dbReference type="PROSITE" id="PS51737">
    <property type="entry name" value="RECOMBINASE_DNA_BIND"/>
    <property type="match status" value="1"/>
</dbReference>
<dbReference type="PROSITE" id="PS50890">
    <property type="entry name" value="PUA"/>
    <property type="match status" value="1"/>
</dbReference>
<keyword evidence="1" id="KW-0238">DNA-binding</keyword>
<reference evidence="4 5" key="1">
    <citation type="submission" date="2018-09" db="EMBL/GenBank/DDBJ databases">
        <title>Nocardia yunnanensis sp. nov., an actinomycete isolated from a soil sample.</title>
        <authorList>
            <person name="Zhang J."/>
        </authorList>
    </citation>
    <scope>NUCLEOTIDE SEQUENCE [LARGE SCALE GENOMIC DNA]</scope>
    <source>
        <strain evidence="4 5">CFHS0054</strain>
    </source>
</reference>
<dbReference type="InterPro" id="IPR050639">
    <property type="entry name" value="SSR_resolvase"/>
</dbReference>
<evidence type="ECO:0000256" key="1">
    <source>
        <dbReference type="ARBA" id="ARBA00023125"/>
    </source>
</evidence>
<name>A0A386ZCN4_9NOCA</name>
<evidence type="ECO:0000313" key="5">
    <source>
        <dbReference type="Proteomes" id="UP000267164"/>
    </source>
</evidence>
<dbReference type="InterPro" id="IPR006119">
    <property type="entry name" value="Resolv_N"/>
</dbReference>
<sequence>MVNVLYAERISLDRKERSTDSIERQHAKLELRREEESRSRAVTVVGHAVDRSVSGSVDMFDRPKLGQWLNEEGRDRWDELWVTTQDRLSRNDIHFLAFVFKVLEWGKTLVVLDDPSLDLRTPEGRLIAHAKALGPSKELARIRARITESHETRRYTRAWPGGVPTYGYVTTKIILDGKPRKVLQLDEYMVSVLHEMRRWMVEGGDTIKGVCTKLNARKELTAKDRWRLSIEQPIKNGVGEVWSPSSVSYLLSSPALLGQKLHKTKPMFNPDGSPLIIADPVFDREEWATLQAAINERRRSPYRKYGASPLLGVTFCGRCEASATHVATFRGEDEAPRYRYYRCTNQRQEKPCPGVSKKAAEVEEIVERVFLQEVGDINVATKSWTPGEDHAEELARVRAAIARLENERDTSLGWDDEDEEGYLSRKARLVARRNELKSKPSRPSGWAYTDTGQKYRDAWEMADEQGKRKLLVDAGVRFVINAPDDFDVQIPDDIAARLQAVSLVA</sequence>
<dbReference type="Pfam" id="PF13408">
    <property type="entry name" value="Zn_ribbon_recom"/>
    <property type="match status" value="1"/>
</dbReference>
<proteinExistence type="predicted"/>
<dbReference type="GO" id="GO:0000150">
    <property type="term" value="F:DNA strand exchange activity"/>
    <property type="evidence" value="ECO:0007669"/>
    <property type="project" value="InterPro"/>
</dbReference>
<dbReference type="InterPro" id="IPR011109">
    <property type="entry name" value="DNA_bind_recombinase_dom"/>
</dbReference>
<gene>
    <name evidence="4" type="ORF">D7D52_16885</name>
</gene>
<dbReference type="KEGG" id="nyu:D7D52_16885"/>
<dbReference type="AlphaFoldDB" id="A0A386ZCN4"/>
<dbReference type="PANTHER" id="PTHR30461">
    <property type="entry name" value="DNA-INVERTASE FROM LAMBDOID PROPHAGE"/>
    <property type="match status" value="1"/>
</dbReference>